<gene>
    <name evidence="6" type="ORF">ARMSODRAFT_959181</name>
</gene>
<evidence type="ECO:0000256" key="2">
    <source>
        <dbReference type="ARBA" id="ARBA00022525"/>
    </source>
</evidence>
<keyword evidence="3" id="KW-0732">Signal</keyword>
<dbReference type="Proteomes" id="UP000218334">
    <property type="component" value="Unassembled WGS sequence"/>
</dbReference>
<dbReference type="Pfam" id="PF05730">
    <property type="entry name" value="CFEM"/>
    <property type="match status" value="1"/>
</dbReference>
<accession>A0A2H3B9K8</accession>
<evidence type="ECO:0000313" key="7">
    <source>
        <dbReference type="Proteomes" id="UP000218334"/>
    </source>
</evidence>
<organism evidence="6 7">
    <name type="scientific">Armillaria solidipes</name>
    <dbReference type="NCBI Taxonomy" id="1076256"/>
    <lineage>
        <taxon>Eukaryota</taxon>
        <taxon>Fungi</taxon>
        <taxon>Dikarya</taxon>
        <taxon>Basidiomycota</taxon>
        <taxon>Agaricomycotina</taxon>
        <taxon>Agaricomycetes</taxon>
        <taxon>Agaricomycetidae</taxon>
        <taxon>Agaricales</taxon>
        <taxon>Marasmiineae</taxon>
        <taxon>Physalacriaceae</taxon>
        <taxon>Armillaria</taxon>
    </lineage>
</organism>
<dbReference type="AlphaFoldDB" id="A0A2H3B9K8"/>
<keyword evidence="4" id="KW-1015">Disulfide bond</keyword>
<dbReference type="InterPro" id="IPR008427">
    <property type="entry name" value="Extracellular_membr_CFEM_dom"/>
</dbReference>
<evidence type="ECO:0000313" key="6">
    <source>
        <dbReference type="EMBL" id="PBK67571.1"/>
    </source>
</evidence>
<name>A0A2H3B9K8_9AGAR</name>
<feature type="domain" description="CFEM" evidence="5">
    <location>
        <begin position="16"/>
        <end position="60"/>
    </location>
</feature>
<evidence type="ECO:0000256" key="1">
    <source>
        <dbReference type="ARBA" id="ARBA00004613"/>
    </source>
</evidence>
<evidence type="ECO:0000256" key="3">
    <source>
        <dbReference type="ARBA" id="ARBA00022729"/>
    </source>
</evidence>
<evidence type="ECO:0000256" key="4">
    <source>
        <dbReference type="ARBA" id="ARBA00023157"/>
    </source>
</evidence>
<proteinExistence type="predicted"/>
<reference evidence="7" key="1">
    <citation type="journal article" date="2017" name="Nat. Ecol. Evol.">
        <title>Genome expansion and lineage-specific genetic innovations in the forest pathogenic fungi Armillaria.</title>
        <authorList>
            <person name="Sipos G."/>
            <person name="Prasanna A.N."/>
            <person name="Walter M.C."/>
            <person name="O'Connor E."/>
            <person name="Balint B."/>
            <person name="Krizsan K."/>
            <person name="Kiss B."/>
            <person name="Hess J."/>
            <person name="Varga T."/>
            <person name="Slot J."/>
            <person name="Riley R."/>
            <person name="Boka B."/>
            <person name="Rigling D."/>
            <person name="Barry K."/>
            <person name="Lee J."/>
            <person name="Mihaltcheva S."/>
            <person name="LaButti K."/>
            <person name="Lipzen A."/>
            <person name="Waldron R."/>
            <person name="Moloney N.M."/>
            <person name="Sperisen C."/>
            <person name="Kredics L."/>
            <person name="Vagvoelgyi C."/>
            <person name="Patrignani A."/>
            <person name="Fitzpatrick D."/>
            <person name="Nagy I."/>
            <person name="Doyle S."/>
            <person name="Anderson J.B."/>
            <person name="Grigoriev I.V."/>
            <person name="Gueldener U."/>
            <person name="Muensterkoetter M."/>
            <person name="Nagy L.G."/>
        </authorList>
    </citation>
    <scope>NUCLEOTIDE SEQUENCE [LARGE SCALE GENOMIC DNA]</scope>
    <source>
        <strain evidence="7">28-4</strain>
    </source>
</reference>
<dbReference type="GO" id="GO:0005576">
    <property type="term" value="C:extracellular region"/>
    <property type="evidence" value="ECO:0007669"/>
    <property type="project" value="UniProtKB-SubCell"/>
</dbReference>
<comment type="subcellular location">
    <subcellularLocation>
        <location evidence="1">Secreted</location>
    </subcellularLocation>
</comment>
<keyword evidence="2" id="KW-0964">Secreted</keyword>
<protein>
    <recommendedName>
        <fullName evidence="5">CFEM domain-containing protein</fullName>
    </recommendedName>
</protein>
<evidence type="ECO:0000259" key="5">
    <source>
        <dbReference type="Pfam" id="PF05730"/>
    </source>
</evidence>
<keyword evidence="7" id="KW-1185">Reference proteome</keyword>
<dbReference type="STRING" id="1076256.A0A2H3B9K8"/>
<sequence>MPRSSQSHADANVTQSSFRTDLTCICTNTAFQDAAASCLQSTCTAEEQQAAAALQQSECAAGTCISIDK</sequence>
<dbReference type="EMBL" id="KZ293436">
    <property type="protein sequence ID" value="PBK67571.1"/>
    <property type="molecule type" value="Genomic_DNA"/>
</dbReference>